<dbReference type="InterPro" id="IPR019770">
    <property type="entry name" value="TIF_eIF_4E_CS"/>
</dbReference>
<reference evidence="4 5" key="2">
    <citation type="journal article" date="2019" name="G3 (Bethesda)">
        <title>Hybrid Assembly of the Genome of the Entomopathogenic Nematode Steinernema carpocapsae Identifies the X-Chromosome.</title>
        <authorList>
            <person name="Serra L."/>
            <person name="Macchietto M."/>
            <person name="Macias-Munoz A."/>
            <person name="McGill C.J."/>
            <person name="Rodriguez I.M."/>
            <person name="Rodriguez B."/>
            <person name="Murad R."/>
            <person name="Mortazavi A."/>
        </authorList>
    </citation>
    <scope>NUCLEOTIDE SEQUENCE [LARGE SCALE GENOMIC DNA]</scope>
    <source>
        <strain evidence="4 5">ALL</strain>
    </source>
</reference>
<sequence>MNEEGQMGVDSPFIEEMAESSSAETKLKKKSGSSGRPARPHRFSEPARRRSKKKTEKTERSAPEKQPEAVVHSLPSSIEVNTVMIDDKIEFNPGFLPHRLQSPYAFWVLHGSRGERKTSWEDCLKYLVSFRTVEGFWISHRHMKAPSTLNGGSDYYIFKDDIKPTWEDDRNVKGGRWLVCFNQAKREELDCAWTDLLIALIGEQFSESEHICGAAVSVGKRHKEDKISIWTRDATEDERNMHIGMEMKNLLKIGDEVKMKYVVHKVSSSRSNSKLKTRLTIPSEDYFTPFDFDD</sequence>
<accession>A0A4U8UJ63</accession>
<dbReference type="AlphaFoldDB" id="A0A4U8UJ63"/>
<dbReference type="PANTHER" id="PTHR11960">
    <property type="entry name" value="EUKARYOTIC TRANSLATION INITIATION FACTOR 4E RELATED"/>
    <property type="match status" value="1"/>
</dbReference>
<name>A0A4U8UJ63_STECR</name>
<dbReference type="GO" id="GO:0000340">
    <property type="term" value="F:RNA 7-methylguanosine cap binding"/>
    <property type="evidence" value="ECO:0007669"/>
    <property type="project" value="UniProtKB-ARBA"/>
</dbReference>
<organism evidence="4 5">
    <name type="scientific">Steinernema carpocapsae</name>
    <name type="common">Entomopathogenic nematode</name>
    <dbReference type="NCBI Taxonomy" id="34508"/>
    <lineage>
        <taxon>Eukaryota</taxon>
        <taxon>Metazoa</taxon>
        <taxon>Ecdysozoa</taxon>
        <taxon>Nematoda</taxon>
        <taxon>Chromadorea</taxon>
        <taxon>Rhabditida</taxon>
        <taxon>Tylenchina</taxon>
        <taxon>Panagrolaimomorpha</taxon>
        <taxon>Strongyloidoidea</taxon>
        <taxon>Steinernematidae</taxon>
        <taxon>Steinernema</taxon>
    </lineage>
</organism>
<dbReference type="InterPro" id="IPR023398">
    <property type="entry name" value="TIF_eIF4e-like"/>
</dbReference>
<keyword evidence="2" id="KW-0694">RNA-binding</keyword>
<evidence type="ECO:0000313" key="4">
    <source>
        <dbReference type="EMBL" id="TMS32982.1"/>
    </source>
</evidence>
<dbReference type="STRING" id="34508.A0A4U8UJ63"/>
<comment type="similarity">
    <text evidence="2">Belongs to the eukaryotic initiation factor 4E family.</text>
</comment>
<proteinExistence type="inferred from homology"/>
<keyword evidence="2" id="KW-0648">Protein biosynthesis</keyword>
<gene>
    <name evidence="4" type="ORF">L596_000767</name>
</gene>
<dbReference type="Proteomes" id="UP000298663">
    <property type="component" value="Unassembled WGS sequence"/>
</dbReference>
<evidence type="ECO:0000256" key="1">
    <source>
        <dbReference type="ARBA" id="ARBA00032656"/>
    </source>
</evidence>
<protein>
    <recommendedName>
        <fullName evidence="1">eIF-4F 25 kDa subunit</fullName>
    </recommendedName>
</protein>
<dbReference type="Pfam" id="PF01652">
    <property type="entry name" value="IF4E"/>
    <property type="match status" value="1"/>
</dbReference>
<evidence type="ECO:0000256" key="2">
    <source>
        <dbReference type="RuleBase" id="RU004374"/>
    </source>
</evidence>
<reference evidence="4 5" key="1">
    <citation type="journal article" date="2015" name="Genome Biol.">
        <title>Comparative genomics of Steinernema reveals deeply conserved gene regulatory networks.</title>
        <authorList>
            <person name="Dillman A.R."/>
            <person name="Macchietto M."/>
            <person name="Porter C.F."/>
            <person name="Rogers A."/>
            <person name="Williams B."/>
            <person name="Antoshechkin I."/>
            <person name="Lee M.M."/>
            <person name="Goodwin Z."/>
            <person name="Lu X."/>
            <person name="Lewis E.E."/>
            <person name="Goodrich-Blair H."/>
            <person name="Stock S.P."/>
            <person name="Adams B.J."/>
            <person name="Sternberg P.W."/>
            <person name="Mortazavi A."/>
        </authorList>
    </citation>
    <scope>NUCLEOTIDE SEQUENCE [LARGE SCALE GENOMIC DNA]</scope>
    <source>
        <strain evidence="4 5">ALL</strain>
    </source>
</reference>
<feature type="region of interest" description="Disordered" evidence="3">
    <location>
        <begin position="1"/>
        <end position="70"/>
    </location>
</feature>
<dbReference type="GO" id="GO:0016281">
    <property type="term" value="C:eukaryotic translation initiation factor 4F complex"/>
    <property type="evidence" value="ECO:0007669"/>
    <property type="project" value="TreeGrafter"/>
</dbReference>
<evidence type="ECO:0000313" key="5">
    <source>
        <dbReference type="Proteomes" id="UP000298663"/>
    </source>
</evidence>
<dbReference type="InterPro" id="IPR001040">
    <property type="entry name" value="TIF_eIF_4E"/>
</dbReference>
<feature type="compositionally biased region" description="Basic and acidic residues" evidence="3">
    <location>
        <begin position="56"/>
        <end position="67"/>
    </location>
</feature>
<dbReference type="GO" id="GO:0003743">
    <property type="term" value="F:translation initiation factor activity"/>
    <property type="evidence" value="ECO:0007669"/>
    <property type="project" value="UniProtKB-KW"/>
</dbReference>
<dbReference type="Gene3D" id="3.30.760.10">
    <property type="entry name" value="RNA Cap, Translation Initiation Factor Eif4e"/>
    <property type="match status" value="1"/>
</dbReference>
<dbReference type="PROSITE" id="PS00813">
    <property type="entry name" value="IF4E"/>
    <property type="match status" value="1"/>
</dbReference>
<keyword evidence="5" id="KW-1185">Reference proteome</keyword>
<dbReference type="OrthoDB" id="590761at2759"/>
<evidence type="ECO:0000256" key="3">
    <source>
        <dbReference type="SAM" id="MobiDB-lite"/>
    </source>
</evidence>
<keyword evidence="2" id="KW-0396">Initiation factor</keyword>
<dbReference type="PANTHER" id="PTHR11960:SF69">
    <property type="entry name" value="EUKARYOTIC TRANSLATION INITIATION FACTOR 4E-3"/>
    <property type="match status" value="1"/>
</dbReference>
<dbReference type="SUPFAM" id="SSF55418">
    <property type="entry name" value="eIF4e-like"/>
    <property type="match status" value="1"/>
</dbReference>
<comment type="caution">
    <text evidence="4">The sequence shown here is derived from an EMBL/GenBank/DDBJ whole genome shotgun (WGS) entry which is preliminary data.</text>
</comment>
<dbReference type="EMBL" id="AZBU02000001">
    <property type="protein sequence ID" value="TMS32982.1"/>
    <property type="molecule type" value="Genomic_DNA"/>
</dbReference>